<name>A0A158HM20_9BURK</name>
<protein>
    <submittedName>
        <fullName evidence="2">Methyltransferase type 11</fullName>
    </submittedName>
</protein>
<evidence type="ECO:0000259" key="1">
    <source>
        <dbReference type="Pfam" id="PF08241"/>
    </source>
</evidence>
<dbReference type="AlphaFoldDB" id="A0A158HM20"/>
<dbReference type="InterPro" id="IPR013216">
    <property type="entry name" value="Methyltransf_11"/>
</dbReference>
<evidence type="ECO:0000313" key="3">
    <source>
        <dbReference type="Proteomes" id="UP000054977"/>
    </source>
</evidence>
<dbReference type="GO" id="GO:0032259">
    <property type="term" value="P:methylation"/>
    <property type="evidence" value="ECO:0007669"/>
    <property type="project" value="UniProtKB-KW"/>
</dbReference>
<comment type="caution">
    <text evidence="2">The sequence shown here is derived from an EMBL/GenBank/DDBJ whole genome shotgun (WGS) entry which is preliminary data.</text>
</comment>
<gene>
    <name evidence="2" type="ORF">AWB65_03545</name>
</gene>
<organism evidence="2 3">
    <name type="scientific">Caballeronia humi</name>
    <dbReference type="NCBI Taxonomy" id="326474"/>
    <lineage>
        <taxon>Bacteria</taxon>
        <taxon>Pseudomonadati</taxon>
        <taxon>Pseudomonadota</taxon>
        <taxon>Betaproteobacteria</taxon>
        <taxon>Burkholderiales</taxon>
        <taxon>Burkholderiaceae</taxon>
        <taxon>Caballeronia</taxon>
    </lineage>
</organism>
<dbReference type="Pfam" id="PF08241">
    <property type="entry name" value="Methyltransf_11"/>
    <property type="match status" value="1"/>
</dbReference>
<dbReference type="CDD" id="cd02440">
    <property type="entry name" value="AdoMet_MTases"/>
    <property type="match status" value="1"/>
</dbReference>
<keyword evidence="3" id="KW-1185">Reference proteome</keyword>
<keyword evidence="2" id="KW-0489">Methyltransferase</keyword>
<evidence type="ECO:0000313" key="2">
    <source>
        <dbReference type="EMBL" id="SAL45435.1"/>
    </source>
</evidence>
<keyword evidence="2" id="KW-0808">Transferase</keyword>
<dbReference type="Proteomes" id="UP000054977">
    <property type="component" value="Unassembled WGS sequence"/>
</dbReference>
<accession>A0A158HM20</accession>
<dbReference type="OrthoDB" id="448116at2"/>
<reference evidence="2" key="1">
    <citation type="submission" date="2016-01" db="EMBL/GenBank/DDBJ databases">
        <authorList>
            <person name="Peeters C."/>
        </authorList>
    </citation>
    <scope>NUCLEOTIDE SEQUENCE [LARGE SCALE GENOMIC DNA]</scope>
    <source>
        <strain evidence="2">LMG 22934</strain>
    </source>
</reference>
<dbReference type="RefSeq" id="WP_087668396.1">
    <property type="nucleotide sequence ID" value="NZ_FCNW02000018.1"/>
</dbReference>
<dbReference type="PANTHER" id="PTHR43591:SF24">
    <property type="entry name" value="2-METHOXY-6-POLYPRENYL-1,4-BENZOQUINOL METHYLASE, MITOCHONDRIAL"/>
    <property type="match status" value="1"/>
</dbReference>
<proteinExistence type="predicted"/>
<dbReference type="InterPro" id="IPR029063">
    <property type="entry name" value="SAM-dependent_MTases_sf"/>
</dbReference>
<dbReference type="STRING" id="326474.AWB65_03545"/>
<dbReference type="PANTHER" id="PTHR43591">
    <property type="entry name" value="METHYLTRANSFERASE"/>
    <property type="match status" value="1"/>
</dbReference>
<dbReference type="SUPFAM" id="SSF53335">
    <property type="entry name" value="S-adenosyl-L-methionine-dependent methyltransferases"/>
    <property type="match status" value="1"/>
</dbReference>
<dbReference type="GO" id="GO:0008757">
    <property type="term" value="F:S-adenosylmethionine-dependent methyltransferase activity"/>
    <property type="evidence" value="ECO:0007669"/>
    <property type="project" value="InterPro"/>
</dbReference>
<dbReference type="EMBL" id="FCNW02000018">
    <property type="protein sequence ID" value="SAL45435.1"/>
    <property type="molecule type" value="Genomic_DNA"/>
</dbReference>
<sequence length="270" mass="29291">MAYDDFTAFEHRGWEHLVQPYENYFVRLTAQSHGALLDALGVGDASRLLDVATGPGTLAAAAVERGATVSGIDFSAAMIAHARQTYPEVEFQVASADKLPFNDESFDAVGIAFGMLHFPDPEAALAEAFRVLRKGGRVAFTVWAAPEKAIGFQMVLKAVEMHGRMDVALPAGPPFFRFSDPDESKSVLTEAGFADPQVIEVEQTWHIAPPETPFHSLLRGGVRMSALLNAQEPPALLKIEREVKASAARYMQNGQLLVPMPCVLASAVKR</sequence>
<dbReference type="Gene3D" id="3.40.50.150">
    <property type="entry name" value="Vaccinia Virus protein VP39"/>
    <property type="match status" value="1"/>
</dbReference>
<feature type="domain" description="Methyltransferase type 11" evidence="1">
    <location>
        <begin position="49"/>
        <end position="140"/>
    </location>
</feature>